<dbReference type="EMBL" id="CP159992">
    <property type="protein sequence ID" value="XCP96044.1"/>
    <property type="molecule type" value="Genomic_DNA"/>
</dbReference>
<reference evidence="1" key="1">
    <citation type="submission" date="2024-05" db="EMBL/GenBank/DDBJ databases">
        <title>Draft genome assemblies of 36 bacteria isolated from hibernating arctic ground squirrels.</title>
        <authorList>
            <person name="McKee H."/>
            <person name="Mullen L."/>
            <person name="Drown D.M."/>
            <person name="Duddleston K.N."/>
        </authorList>
    </citation>
    <scope>NUCLEOTIDE SEQUENCE</scope>
    <source>
        <strain evidence="1">AN1007</strain>
    </source>
</reference>
<organism evidence="1">
    <name type="scientific">Paenibacillus sp. AN1007</name>
    <dbReference type="NCBI Taxonomy" id="3151385"/>
    <lineage>
        <taxon>Bacteria</taxon>
        <taxon>Bacillati</taxon>
        <taxon>Bacillota</taxon>
        <taxon>Bacilli</taxon>
        <taxon>Bacillales</taxon>
        <taxon>Paenibacillaceae</taxon>
        <taxon>Paenibacillus</taxon>
    </lineage>
</organism>
<proteinExistence type="predicted"/>
<gene>
    <name evidence="1" type="ORF">ABXS70_04835</name>
</gene>
<name>A0AAU8NE06_9BACL</name>
<protein>
    <submittedName>
        <fullName evidence="1">Uncharacterized protein</fullName>
    </submittedName>
</protein>
<dbReference type="AlphaFoldDB" id="A0AAU8NE06"/>
<sequence length="146" mass="16541">MPESSYDIRSNLQFPNSIFNIDRKYTAALLSALDVKQQEILAEQLVGPDYALHLLLAAAAAQQLAVEWTEAAQHWSPPLTLDLSKCSIDCADEYMLIPGKRLLRFWFHSEDGPEDWREGYSDRFFDLTVTIDAESLIIQHTAGPSR</sequence>
<accession>A0AAU8NE06</accession>
<dbReference type="RefSeq" id="WP_366294265.1">
    <property type="nucleotide sequence ID" value="NZ_CP159992.1"/>
</dbReference>
<evidence type="ECO:0000313" key="1">
    <source>
        <dbReference type="EMBL" id="XCP96044.1"/>
    </source>
</evidence>